<dbReference type="Proteomes" id="UP000709959">
    <property type="component" value="Unassembled WGS sequence"/>
</dbReference>
<comment type="caution">
    <text evidence="1">The sequence shown here is derived from an EMBL/GenBank/DDBJ whole genome shotgun (WGS) entry which is preliminary data.</text>
</comment>
<dbReference type="EMBL" id="JADKCH010000003">
    <property type="protein sequence ID" value="MBK8572069.1"/>
    <property type="molecule type" value="Genomic_DNA"/>
</dbReference>
<evidence type="ECO:0000313" key="2">
    <source>
        <dbReference type="Proteomes" id="UP000709959"/>
    </source>
</evidence>
<protein>
    <submittedName>
        <fullName evidence="1">Uncharacterized protein</fullName>
    </submittedName>
</protein>
<evidence type="ECO:0000313" key="1">
    <source>
        <dbReference type="EMBL" id="MBK8572069.1"/>
    </source>
</evidence>
<dbReference type="AlphaFoldDB" id="A0A936F0U5"/>
<gene>
    <name evidence="1" type="ORF">IPN91_05350</name>
</gene>
<sequence length="148" mass="16938">MDLLEEFLPYAQSCLRHPSERARLAAILAQWAAKWQGKHRLFDYSRSHHGAFLHFNQLMGGKWVQAFTFVATKREGVCLRGPEPDRTRKAHKFRHNPLDAAPLEALFEAWSRHPEARPAGHAVEFFLEETPDDVWAACLQEALTHLGA</sequence>
<proteinExistence type="predicted"/>
<name>A0A936F0U5_9BACT</name>
<accession>A0A936F0U5</accession>
<organism evidence="1 2">
    <name type="scientific">Candidatus Geothrix odensensis</name>
    <dbReference type="NCBI Taxonomy" id="2954440"/>
    <lineage>
        <taxon>Bacteria</taxon>
        <taxon>Pseudomonadati</taxon>
        <taxon>Acidobacteriota</taxon>
        <taxon>Holophagae</taxon>
        <taxon>Holophagales</taxon>
        <taxon>Holophagaceae</taxon>
        <taxon>Geothrix</taxon>
    </lineage>
</organism>
<reference evidence="1 2" key="1">
    <citation type="submission" date="2020-10" db="EMBL/GenBank/DDBJ databases">
        <title>Connecting structure to function with the recovery of over 1000 high-quality activated sludge metagenome-assembled genomes encoding full-length rRNA genes using long-read sequencing.</title>
        <authorList>
            <person name="Singleton C.M."/>
            <person name="Petriglieri F."/>
            <person name="Kristensen J.M."/>
            <person name="Kirkegaard R.H."/>
            <person name="Michaelsen T.Y."/>
            <person name="Andersen M.H."/>
            <person name="Karst S.M."/>
            <person name="Dueholm M.S."/>
            <person name="Nielsen P.H."/>
            <person name="Albertsen M."/>
        </authorList>
    </citation>
    <scope>NUCLEOTIDE SEQUENCE [LARGE SCALE GENOMIC DNA]</scope>
    <source>
        <strain evidence="1">OdNE_18-Q3-R46-58_MAXAC.008</strain>
    </source>
</reference>